<accession>A0A4Y1ZGL2</accession>
<organism evidence="1 2">
    <name type="scientific">Sporolactobacillus inulinus</name>
    <dbReference type="NCBI Taxonomy" id="2078"/>
    <lineage>
        <taxon>Bacteria</taxon>
        <taxon>Bacillati</taxon>
        <taxon>Bacillota</taxon>
        <taxon>Bacilli</taxon>
        <taxon>Bacillales</taxon>
        <taxon>Sporolactobacillaceae</taxon>
        <taxon>Sporolactobacillus</taxon>
    </lineage>
</organism>
<sequence>MKKLILMMLGVLLVIALVGCGNADKNSSGAKGETTFEKAKKRVGLRWDLLMKNRMPTQRPMEN</sequence>
<name>A0A4Y1ZGL2_9BACL</name>
<dbReference type="PROSITE" id="PS51257">
    <property type="entry name" value="PROKAR_LIPOPROTEIN"/>
    <property type="match status" value="1"/>
</dbReference>
<reference evidence="1 2" key="1">
    <citation type="submission" date="2017-11" db="EMBL/GenBank/DDBJ databases">
        <title>Draft Genome Sequence of Sporolactobacillus inulinus NBRC 111894 Isolated from Koso, a Japanese Sugar-Vegetable Fermented Beverage.</title>
        <authorList>
            <person name="Chiou T.Y."/>
            <person name="Oshima K."/>
            <person name="Suda W."/>
            <person name="Hattori M."/>
            <person name="Takahashi T."/>
        </authorList>
    </citation>
    <scope>NUCLEOTIDE SEQUENCE [LARGE SCALE GENOMIC DNA]</scope>
    <source>
        <strain evidence="1 2">NBRC111894</strain>
    </source>
</reference>
<evidence type="ECO:0000313" key="2">
    <source>
        <dbReference type="Proteomes" id="UP000319716"/>
    </source>
</evidence>
<proteinExistence type="predicted"/>
<dbReference type="EMBL" id="BEXB01000041">
    <property type="protein sequence ID" value="GAY78159.1"/>
    <property type="molecule type" value="Genomic_DNA"/>
</dbReference>
<dbReference type="RefSeq" id="WP_307724694.1">
    <property type="nucleotide sequence ID" value="NZ_BEXB01000041.1"/>
</dbReference>
<protein>
    <submittedName>
        <fullName evidence="1">Uncharacterized protein</fullName>
    </submittedName>
</protein>
<dbReference type="AlphaFoldDB" id="A0A4Y1ZGL2"/>
<dbReference type="Proteomes" id="UP000319716">
    <property type="component" value="Unassembled WGS sequence"/>
</dbReference>
<comment type="caution">
    <text evidence="1">The sequence shown here is derived from an EMBL/GenBank/DDBJ whole genome shotgun (WGS) entry which is preliminary data.</text>
</comment>
<gene>
    <name evidence="1" type="ORF">NBRC111894_3713</name>
</gene>
<evidence type="ECO:0000313" key="1">
    <source>
        <dbReference type="EMBL" id="GAY78159.1"/>
    </source>
</evidence>